<evidence type="ECO:0000256" key="2">
    <source>
        <dbReference type="SAM" id="SignalP"/>
    </source>
</evidence>
<feature type="signal peptide" evidence="2">
    <location>
        <begin position="1"/>
        <end position="32"/>
    </location>
</feature>
<organism evidence="3 4">
    <name type="scientific">Solanum commersonii</name>
    <name type="common">Commerson's wild potato</name>
    <name type="synonym">Commerson's nightshade</name>
    <dbReference type="NCBI Taxonomy" id="4109"/>
    <lineage>
        <taxon>Eukaryota</taxon>
        <taxon>Viridiplantae</taxon>
        <taxon>Streptophyta</taxon>
        <taxon>Embryophyta</taxon>
        <taxon>Tracheophyta</taxon>
        <taxon>Spermatophyta</taxon>
        <taxon>Magnoliopsida</taxon>
        <taxon>eudicotyledons</taxon>
        <taxon>Gunneridae</taxon>
        <taxon>Pentapetalae</taxon>
        <taxon>asterids</taxon>
        <taxon>lamiids</taxon>
        <taxon>Solanales</taxon>
        <taxon>Solanaceae</taxon>
        <taxon>Solanoideae</taxon>
        <taxon>Solaneae</taxon>
        <taxon>Solanum</taxon>
    </lineage>
</organism>
<proteinExistence type="predicted"/>
<evidence type="ECO:0000256" key="1">
    <source>
        <dbReference type="SAM" id="MobiDB-lite"/>
    </source>
</evidence>
<dbReference type="Proteomes" id="UP000824120">
    <property type="component" value="Chromosome 9"/>
</dbReference>
<accession>A0A9J5XMN4</accession>
<evidence type="ECO:0000313" key="4">
    <source>
        <dbReference type="Proteomes" id="UP000824120"/>
    </source>
</evidence>
<feature type="compositionally biased region" description="Basic and acidic residues" evidence="1">
    <location>
        <begin position="62"/>
        <end position="86"/>
    </location>
</feature>
<feature type="region of interest" description="Disordered" evidence="1">
    <location>
        <begin position="62"/>
        <end position="97"/>
    </location>
</feature>
<feature type="chain" id="PRO_5039885710" evidence="2">
    <location>
        <begin position="33"/>
        <end position="136"/>
    </location>
</feature>
<evidence type="ECO:0000313" key="3">
    <source>
        <dbReference type="EMBL" id="KAG5588318.1"/>
    </source>
</evidence>
<reference evidence="3 4" key="1">
    <citation type="submission" date="2020-09" db="EMBL/GenBank/DDBJ databases">
        <title>De no assembly of potato wild relative species, Solanum commersonii.</title>
        <authorList>
            <person name="Cho K."/>
        </authorList>
    </citation>
    <scope>NUCLEOTIDE SEQUENCE [LARGE SCALE GENOMIC DNA]</scope>
    <source>
        <strain evidence="3">LZ3.2</strain>
        <tissue evidence="3">Leaf</tissue>
    </source>
</reference>
<protein>
    <submittedName>
        <fullName evidence="3">Uncharacterized protein</fullName>
    </submittedName>
</protein>
<keyword evidence="4" id="KW-1185">Reference proteome</keyword>
<dbReference type="AlphaFoldDB" id="A0A9J5XMN4"/>
<dbReference type="EMBL" id="JACXVP010000009">
    <property type="protein sequence ID" value="KAG5588318.1"/>
    <property type="molecule type" value="Genomic_DNA"/>
</dbReference>
<sequence>MASPSSLMVNQLLKLFVLRLLLKSNVFQKSMASVIVGNRKDSQSYTDVAEVEVHELNANPDCKRDLNLGPRANHDSSNHQATKKENTLAGNRTGPKSRIAPAIANSIAPLDPPKIWSMVFNNLQYQLLMTKQGTKS</sequence>
<keyword evidence="2" id="KW-0732">Signal</keyword>
<gene>
    <name evidence="3" type="ORF">H5410_048752</name>
</gene>
<comment type="caution">
    <text evidence="3">The sequence shown here is derived from an EMBL/GenBank/DDBJ whole genome shotgun (WGS) entry which is preliminary data.</text>
</comment>
<name>A0A9J5XMN4_SOLCO</name>